<evidence type="ECO:0000259" key="9">
    <source>
        <dbReference type="Pfam" id="PF14372"/>
    </source>
</evidence>
<dbReference type="GO" id="GO:0046983">
    <property type="term" value="F:protein dimerization activity"/>
    <property type="evidence" value="ECO:0007669"/>
    <property type="project" value="InterPro"/>
</dbReference>
<dbReference type="GO" id="GO:0008270">
    <property type="term" value="F:zinc ion binding"/>
    <property type="evidence" value="ECO:0007669"/>
    <property type="project" value="UniProtKB-KW"/>
</dbReference>
<keyword evidence="3" id="KW-0863">Zinc-finger</keyword>
<evidence type="ECO:0000256" key="6">
    <source>
        <dbReference type="ARBA" id="ARBA00023242"/>
    </source>
</evidence>
<evidence type="ECO:0000256" key="3">
    <source>
        <dbReference type="ARBA" id="ARBA00022771"/>
    </source>
</evidence>
<keyword evidence="5" id="KW-0238">DNA-binding</keyword>
<feature type="domain" description="hAT-like transposase RNase-H fold" evidence="9">
    <location>
        <begin position="392"/>
        <end position="458"/>
    </location>
</feature>
<keyword evidence="6" id="KW-0539">Nucleus</keyword>
<dbReference type="PANTHER" id="PTHR46481:SF10">
    <property type="entry name" value="ZINC FINGER BED DOMAIN-CONTAINING PROTEIN 39"/>
    <property type="match status" value="1"/>
</dbReference>
<feature type="region of interest" description="Disordered" evidence="7">
    <location>
        <begin position="1"/>
        <end position="23"/>
    </location>
</feature>
<dbReference type="PANTHER" id="PTHR46481">
    <property type="entry name" value="ZINC FINGER BED DOMAIN-CONTAINING PROTEIN 4"/>
    <property type="match status" value="1"/>
</dbReference>
<keyword evidence="2" id="KW-0479">Metal-binding</keyword>
<dbReference type="SUPFAM" id="SSF53098">
    <property type="entry name" value="Ribonuclease H-like"/>
    <property type="match status" value="1"/>
</dbReference>
<dbReference type="Pfam" id="PF05699">
    <property type="entry name" value="Dimer_Tnp_hAT"/>
    <property type="match status" value="1"/>
</dbReference>
<evidence type="ECO:0000313" key="11">
    <source>
        <dbReference type="Proteomes" id="UP000094527"/>
    </source>
</evidence>
<feature type="compositionally biased region" description="Polar residues" evidence="7">
    <location>
        <begin position="1"/>
        <end position="10"/>
    </location>
</feature>
<dbReference type="SUPFAM" id="SSF140996">
    <property type="entry name" value="Hermes dimerisation domain"/>
    <property type="match status" value="1"/>
</dbReference>
<dbReference type="GO" id="GO:0003677">
    <property type="term" value="F:DNA binding"/>
    <property type="evidence" value="ECO:0007669"/>
    <property type="project" value="UniProtKB-KW"/>
</dbReference>
<comment type="caution">
    <text evidence="10">The sequence shown here is derived from an EMBL/GenBank/DDBJ whole genome shotgun (WGS) entry which is preliminary data.</text>
</comment>
<feature type="domain" description="HAT C-terminal dimerisation" evidence="8">
    <location>
        <begin position="510"/>
        <end position="595"/>
    </location>
</feature>
<dbReference type="AlphaFoldDB" id="A0A1D2M915"/>
<dbReference type="Pfam" id="PF14372">
    <property type="entry name" value="hAT-like_RNase-H"/>
    <property type="match status" value="1"/>
</dbReference>
<feature type="region of interest" description="Disordered" evidence="7">
    <location>
        <begin position="324"/>
        <end position="344"/>
    </location>
</feature>
<feature type="compositionally biased region" description="Acidic residues" evidence="7">
    <location>
        <begin position="326"/>
        <end position="339"/>
    </location>
</feature>
<protein>
    <submittedName>
        <fullName evidence="10">Zinc finger BED domain-containing protein RICESLEEPER 3</fullName>
    </submittedName>
</protein>
<evidence type="ECO:0000256" key="1">
    <source>
        <dbReference type="ARBA" id="ARBA00004123"/>
    </source>
</evidence>
<evidence type="ECO:0000313" key="10">
    <source>
        <dbReference type="EMBL" id="ODM89477.1"/>
    </source>
</evidence>
<dbReference type="InterPro" id="IPR008906">
    <property type="entry name" value="HATC_C_dom"/>
</dbReference>
<evidence type="ECO:0000256" key="4">
    <source>
        <dbReference type="ARBA" id="ARBA00022833"/>
    </source>
</evidence>
<evidence type="ECO:0000259" key="8">
    <source>
        <dbReference type="Pfam" id="PF05699"/>
    </source>
</evidence>
<evidence type="ECO:0000256" key="2">
    <source>
        <dbReference type="ARBA" id="ARBA00022723"/>
    </source>
</evidence>
<organism evidence="10 11">
    <name type="scientific">Orchesella cincta</name>
    <name type="common">Springtail</name>
    <name type="synonym">Podura cincta</name>
    <dbReference type="NCBI Taxonomy" id="48709"/>
    <lineage>
        <taxon>Eukaryota</taxon>
        <taxon>Metazoa</taxon>
        <taxon>Ecdysozoa</taxon>
        <taxon>Arthropoda</taxon>
        <taxon>Hexapoda</taxon>
        <taxon>Collembola</taxon>
        <taxon>Entomobryomorpha</taxon>
        <taxon>Entomobryoidea</taxon>
        <taxon>Orchesellidae</taxon>
        <taxon>Orchesellinae</taxon>
        <taxon>Orchesella</taxon>
    </lineage>
</organism>
<dbReference type="GO" id="GO:0005634">
    <property type="term" value="C:nucleus"/>
    <property type="evidence" value="ECO:0007669"/>
    <property type="project" value="UniProtKB-SubCell"/>
</dbReference>
<keyword evidence="4" id="KW-0862">Zinc</keyword>
<keyword evidence="11" id="KW-1185">Reference proteome</keyword>
<accession>A0A1D2M915</accession>
<dbReference type="OMA" id="NINTWAL"/>
<comment type="subcellular location">
    <subcellularLocation>
        <location evidence="1">Nucleus</location>
    </subcellularLocation>
</comment>
<name>A0A1D2M915_ORCCI</name>
<dbReference type="Proteomes" id="UP000094527">
    <property type="component" value="Unassembled WGS sequence"/>
</dbReference>
<evidence type="ECO:0000256" key="7">
    <source>
        <dbReference type="SAM" id="MobiDB-lite"/>
    </source>
</evidence>
<dbReference type="InterPro" id="IPR052035">
    <property type="entry name" value="ZnF_BED_domain_contain"/>
</dbReference>
<dbReference type="EMBL" id="LJIJ01002616">
    <property type="protein sequence ID" value="ODM89477.1"/>
    <property type="molecule type" value="Genomic_DNA"/>
</dbReference>
<proteinExistence type="predicted"/>
<sequence>MEENGQGQNDGRSTTTSQGTGSVEVAGLVIDVEQETKSETQNENMTTFQEDQFQRILQISGQRKHYTHSARGGSPSLLNHLTTSHPSVLQTDAAADSNDNLASLTKYYTKVLKPITPKVEAVTKEGFKKHLLSFIVKTDQPFSVVENEAFIGMMKYYTFQNPNTQLPSQTTVRNWISETYAEEKAKLLHSLTTNDGQISFILDGWSSSNMKSFQGAIACWINKDWKLCNSTLNLTILTGEHTGANLCSAFETVLEDFKLWPKLLAITTDNASNMTTMLKKLDEAAIRNLSDFSSSEYRVRCLAHVINLACKVIVSNVVGSCTSSLNDEESDETSESESEEIPHGSLKEATKLISQGHSPTLSDTETVYQYLFASLESYTEHNELKLLSLRSRTRTVEEEWIRKAVSSAWDKLKKYYDSSESLVYVVATAMDPRFKLHWFEVAWEKEYVDRAKSKLTNLWKSKYKHAISDPHKTNDTTLAPNPETASSQECGIANVMAKRMEKFHKQDDELKCFLKEPVILPSQISNGISGVLKWWKMRESDYPALSRMAKDFLAVSATGVPVERLFSNGPDLLTSRRQRLNADTIRQCMCLKQWLKASGGAYQVDGFRDALQTKLGFDESYNE</sequence>
<dbReference type="InterPro" id="IPR025525">
    <property type="entry name" value="hAT-like_transposase_RNase-H"/>
</dbReference>
<dbReference type="OrthoDB" id="6770822at2759"/>
<gene>
    <name evidence="10" type="ORF">Ocin01_17205</name>
</gene>
<evidence type="ECO:0000256" key="5">
    <source>
        <dbReference type="ARBA" id="ARBA00023125"/>
    </source>
</evidence>
<feature type="compositionally biased region" description="Low complexity" evidence="7">
    <location>
        <begin position="11"/>
        <end position="22"/>
    </location>
</feature>
<reference evidence="10 11" key="1">
    <citation type="journal article" date="2016" name="Genome Biol. Evol.">
        <title>Gene Family Evolution Reflects Adaptation to Soil Environmental Stressors in the Genome of the Collembolan Orchesella cincta.</title>
        <authorList>
            <person name="Faddeeva-Vakhrusheva A."/>
            <person name="Derks M.F."/>
            <person name="Anvar S.Y."/>
            <person name="Agamennone V."/>
            <person name="Suring W."/>
            <person name="Smit S."/>
            <person name="van Straalen N.M."/>
            <person name="Roelofs D."/>
        </authorList>
    </citation>
    <scope>NUCLEOTIDE SEQUENCE [LARGE SCALE GENOMIC DNA]</scope>
    <source>
        <tissue evidence="10">Mixed pool</tissue>
    </source>
</reference>
<dbReference type="InterPro" id="IPR012337">
    <property type="entry name" value="RNaseH-like_sf"/>
</dbReference>